<dbReference type="AlphaFoldDB" id="A0A8J2KFC8"/>
<dbReference type="InterPro" id="IPR020846">
    <property type="entry name" value="MFS_dom"/>
</dbReference>
<feature type="domain" description="Major facilitator superfamily (MFS) profile" evidence="6">
    <location>
        <begin position="52"/>
        <end position="367"/>
    </location>
</feature>
<evidence type="ECO:0000313" key="8">
    <source>
        <dbReference type="Proteomes" id="UP000708208"/>
    </source>
</evidence>
<evidence type="ECO:0000256" key="2">
    <source>
        <dbReference type="ARBA" id="ARBA00022692"/>
    </source>
</evidence>
<evidence type="ECO:0000259" key="6">
    <source>
        <dbReference type="PROSITE" id="PS50850"/>
    </source>
</evidence>
<dbReference type="GO" id="GO:0016020">
    <property type="term" value="C:membrane"/>
    <property type="evidence" value="ECO:0007669"/>
    <property type="project" value="UniProtKB-SubCell"/>
</dbReference>
<dbReference type="EMBL" id="CAJVCH010121197">
    <property type="protein sequence ID" value="CAG7725395.1"/>
    <property type="molecule type" value="Genomic_DNA"/>
</dbReference>
<evidence type="ECO:0000256" key="3">
    <source>
        <dbReference type="ARBA" id="ARBA00022989"/>
    </source>
</evidence>
<comment type="subcellular location">
    <subcellularLocation>
        <location evidence="1">Membrane</location>
        <topology evidence="1">Multi-pass membrane protein</topology>
    </subcellularLocation>
</comment>
<feature type="transmembrane region" description="Helical" evidence="5">
    <location>
        <begin position="314"/>
        <end position="335"/>
    </location>
</feature>
<dbReference type="GO" id="GO:0022857">
    <property type="term" value="F:transmembrane transporter activity"/>
    <property type="evidence" value="ECO:0007669"/>
    <property type="project" value="InterPro"/>
</dbReference>
<feature type="transmembrane region" description="Helical" evidence="5">
    <location>
        <begin position="145"/>
        <end position="164"/>
    </location>
</feature>
<dbReference type="InterPro" id="IPR005829">
    <property type="entry name" value="Sugar_transporter_CS"/>
</dbReference>
<dbReference type="PROSITE" id="PS50850">
    <property type="entry name" value="MFS"/>
    <property type="match status" value="1"/>
</dbReference>
<feature type="non-terminal residue" evidence="7">
    <location>
        <position position="367"/>
    </location>
</feature>
<dbReference type="OrthoDB" id="5296287at2759"/>
<proteinExistence type="predicted"/>
<feature type="transmembrane region" description="Helical" evidence="5">
    <location>
        <begin position="229"/>
        <end position="248"/>
    </location>
</feature>
<feature type="non-terminal residue" evidence="7">
    <location>
        <position position="1"/>
    </location>
</feature>
<keyword evidence="3 5" id="KW-1133">Transmembrane helix</keyword>
<dbReference type="PROSITE" id="PS00216">
    <property type="entry name" value="SUGAR_TRANSPORT_1"/>
    <property type="match status" value="1"/>
</dbReference>
<keyword evidence="2 5" id="KW-0812">Transmembrane</keyword>
<keyword evidence="4 5" id="KW-0472">Membrane</keyword>
<evidence type="ECO:0000256" key="5">
    <source>
        <dbReference type="SAM" id="Phobius"/>
    </source>
</evidence>
<evidence type="ECO:0000313" key="7">
    <source>
        <dbReference type="EMBL" id="CAG7725395.1"/>
    </source>
</evidence>
<organism evidence="7 8">
    <name type="scientific">Allacma fusca</name>
    <dbReference type="NCBI Taxonomy" id="39272"/>
    <lineage>
        <taxon>Eukaryota</taxon>
        <taxon>Metazoa</taxon>
        <taxon>Ecdysozoa</taxon>
        <taxon>Arthropoda</taxon>
        <taxon>Hexapoda</taxon>
        <taxon>Collembola</taxon>
        <taxon>Symphypleona</taxon>
        <taxon>Sminthuridae</taxon>
        <taxon>Allacma</taxon>
    </lineage>
</organism>
<protein>
    <recommendedName>
        <fullName evidence="6">Major facilitator superfamily (MFS) profile domain-containing protein</fullName>
    </recommendedName>
</protein>
<reference evidence="7" key="1">
    <citation type="submission" date="2021-06" db="EMBL/GenBank/DDBJ databases">
        <authorList>
            <person name="Hodson N. C."/>
            <person name="Mongue J. A."/>
            <person name="Jaron S. K."/>
        </authorList>
    </citation>
    <scope>NUCLEOTIDE SEQUENCE</scope>
</reference>
<accession>A0A8J2KFC8</accession>
<comment type="caution">
    <text evidence="7">The sequence shown here is derived from an EMBL/GenBank/DDBJ whole genome shotgun (WGS) entry which is preliminary data.</text>
</comment>
<dbReference type="PANTHER" id="PTHR24064">
    <property type="entry name" value="SOLUTE CARRIER FAMILY 22 MEMBER"/>
    <property type="match status" value="1"/>
</dbReference>
<keyword evidence="8" id="KW-1185">Reference proteome</keyword>
<gene>
    <name evidence="7" type="ORF">AFUS01_LOCUS14352</name>
</gene>
<feature type="transmembrane region" description="Helical" evidence="5">
    <location>
        <begin position="170"/>
        <end position="189"/>
    </location>
</feature>
<dbReference type="InterPro" id="IPR005828">
    <property type="entry name" value="MFS_sugar_transport-like"/>
</dbReference>
<name>A0A8J2KFC8_9HEXA</name>
<evidence type="ECO:0000256" key="4">
    <source>
        <dbReference type="ARBA" id="ARBA00023136"/>
    </source>
</evidence>
<dbReference type="Pfam" id="PF00083">
    <property type="entry name" value="Sugar_tr"/>
    <property type="match status" value="1"/>
</dbReference>
<evidence type="ECO:0000256" key="1">
    <source>
        <dbReference type="ARBA" id="ARBA00004141"/>
    </source>
</evidence>
<dbReference type="Proteomes" id="UP000708208">
    <property type="component" value="Unassembled WGS sequence"/>
</dbReference>
<feature type="transmembrane region" description="Helical" evidence="5">
    <location>
        <begin position="201"/>
        <end position="223"/>
    </location>
</feature>
<sequence>MKETTSDSEAQPTEQVKVFSPEIKIEDVLEDAGGFGWFQRIFSFMTIYPQIAAGMIILSPVFTGNGNVKLFCNSSTTPYGNSCMVTCTERGNDQDQGYASIVQEWDLVCSRGWIVDSITSCQMVGMMTGSMVSSLVSDSFGRKRGYLFVTLCMGFFGMLPAIAIGPGTYAVSRFLAGFGAGGVFVVYLVHLMEFLTPSWRTICGVVSLWPLGEMLLGLAGYVIPDWRYLTVLTAAPIFVLLLFYPFLLESPRWLLTQKRTKDAHEVLRKIANWNSRPTPQVATIEALQATILQQEIKSVKTSEVLKQLITNKKLMLRLLILAWANISCTVMYYGVSFSVKSLSGLPSLNLFYMGILDFIRIPAVLVL</sequence>